<dbReference type="EMBL" id="BMPG01000003">
    <property type="protein sequence ID" value="GGL66026.1"/>
    <property type="molecule type" value="Genomic_DNA"/>
</dbReference>
<dbReference type="InterPro" id="IPR001753">
    <property type="entry name" value="Enoyl-CoA_hydra/iso"/>
</dbReference>
<name>A0A830FDZ8_9EURY</name>
<evidence type="ECO:0000313" key="2">
    <source>
        <dbReference type="EMBL" id="GGL66026.1"/>
    </source>
</evidence>
<accession>A0A830FDZ8</accession>
<comment type="similarity">
    <text evidence="1">Belongs to the enoyl-CoA hydratase/isomerase family.</text>
</comment>
<proteinExistence type="inferred from homology"/>
<reference evidence="2" key="1">
    <citation type="journal article" date="2014" name="Int. J. Syst. Evol. Microbiol.">
        <title>Complete genome sequence of Corynebacterium casei LMG S-19264T (=DSM 44701T), isolated from a smear-ripened cheese.</title>
        <authorList>
            <consortium name="US DOE Joint Genome Institute (JGI-PGF)"/>
            <person name="Walter F."/>
            <person name="Albersmeier A."/>
            <person name="Kalinowski J."/>
            <person name="Ruckert C."/>
        </authorList>
    </citation>
    <scope>NUCLEOTIDE SEQUENCE</scope>
    <source>
        <strain evidence="2">JCM 19596</strain>
    </source>
</reference>
<evidence type="ECO:0008006" key="4">
    <source>
        <dbReference type="Google" id="ProtNLM"/>
    </source>
</evidence>
<dbReference type="Pfam" id="PF00378">
    <property type="entry name" value="ECH_1"/>
    <property type="match status" value="1"/>
</dbReference>
<dbReference type="PANTHER" id="PTHR42964:SF1">
    <property type="entry name" value="POLYKETIDE BIOSYNTHESIS ENOYL-COA HYDRATASE PKSH-RELATED"/>
    <property type="match status" value="1"/>
</dbReference>
<dbReference type="RefSeq" id="WP_188979396.1">
    <property type="nucleotide sequence ID" value="NZ_BMPG01000003.1"/>
</dbReference>
<evidence type="ECO:0000256" key="1">
    <source>
        <dbReference type="ARBA" id="ARBA00005254"/>
    </source>
</evidence>
<gene>
    <name evidence="2" type="ORF">GCM10009039_24900</name>
</gene>
<dbReference type="Proteomes" id="UP000607197">
    <property type="component" value="Unassembled WGS sequence"/>
</dbReference>
<dbReference type="InterPro" id="IPR029045">
    <property type="entry name" value="ClpP/crotonase-like_dom_sf"/>
</dbReference>
<comment type="caution">
    <text evidence="2">The sequence shown here is derived from an EMBL/GenBank/DDBJ whole genome shotgun (WGS) entry which is preliminary data.</text>
</comment>
<keyword evidence="3" id="KW-1185">Reference proteome</keyword>
<evidence type="ECO:0000313" key="3">
    <source>
        <dbReference type="Proteomes" id="UP000607197"/>
    </source>
</evidence>
<dbReference type="Gene3D" id="3.90.226.10">
    <property type="entry name" value="2-enoyl-CoA Hydratase, Chain A, domain 1"/>
    <property type="match status" value="1"/>
</dbReference>
<sequence>MTSEHYTVTRANDRLSITLDRPSVSNAFPEASVVSLTETIRDIEQGDATTVVIDARGDQFSVGADIHDLNPDTPDDARSLSDTYADLVASIRECPLPVIVSVQGRAFGFGFLLALGGDFVVADSRATFAVPEARLGIPISGYAIELLPQLIGERRARDWLFTGRDIPATEAHNAGFVTRLADKADLTEVTAKLVTAVERSSSDTLAILKDRLSDPAIGAETQSLRTAAADAMEYAFTDGDARERLEELRQ</sequence>
<dbReference type="CDD" id="cd06558">
    <property type="entry name" value="crotonase-like"/>
    <property type="match status" value="1"/>
</dbReference>
<dbReference type="SUPFAM" id="SSF52096">
    <property type="entry name" value="ClpP/crotonase"/>
    <property type="match status" value="1"/>
</dbReference>
<dbReference type="PANTHER" id="PTHR42964">
    <property type="entry name" value="ENOYL-COA HYDRATASE"/>
    <property type="match status" value="1"/>
</dbReference>
<reference evidence="2" key="2">
    <citation type="submission" date="2020-09" db="EMBL/GenBank/DDBJ databases">
        <authorList>
            <person name="Sun Q."/>
            <person name="Ohkuma M."/>
        </authorList>
    </citation>
    <scope>NUCLEOTIDE SEQUENCE</scope>
    <source>
        <strain evidence="2">JCM 19596</strain>
    </source>
</reference>
<organism evidence="2 3">
    <name type="scientific">Halocalculus aciditolerans</name>
    <dbReference type="NCBI Taxonomy" id="1383812"/>
    <lineage>
        <taxon>Archaea</taxon>
        <taxon>Methanobacteriati</taxon>
        <taxon>Methanobacteriota</taxon>
        <taxon>Stenosarchaea group</taxon>
        <taxon>Halobacteria</taxon>
        <taxon>Halobacteriales</taxon>
        <taxon>Halobacteriaceae</taxon>
        <taxon>Halocalculus</taxon>
    </lineage>
</organism>
<dbReference type="AlphaFoldDB" id="A0A830FDZ8"/>
<protein>
    <recommendedName>
        <fullName evidence="4">Enoyl-CoA hydratase</fullName>
    </recommendedName>
</protein>
<dbReference type="OrthoDB" id="27846at2157"/>
<dbReference type="InterPro" id="IPR051683">
    <property type="entry name" value="Enoyl-CoA_Hydratase/Isomerase"/>
</dbReference>